<name>A0AAV4LLY1_BABCB</name>
<gene>
    <name evidence="15" type="ORF">BcabD6B2_04410</name>
</gene>
<keyword evidence="3" id="KW-1003">Cell membrane</keyword>
<evidence type="ECO:0000256" key="4">
    <source>
        <dbReference type="ARBA" id="ARBA00022692"/>
    </source>
</evidence>
<dbReference type="RefSeq" id="XP_067713077.1">
    <property type="nucleotide sequence ID" value="XM_067856976.1"/>
</dbReference>
<keyword evidence="10" id="KW-0278">Fertilization</keyword>
<dbReference type="Proteomes" id="UP001497744">
    <property type="component" value="Unassembled WGS sequence"/>
</dbReference>
<dbReference type="GO" id="GO:0007338">
    <property type="term" value="P:single fertilization"/>
    <property type="evidence" value="ECO:0007669"/>
    <property type="project" value="UniProtKB-KW"/>
</dbReference>
<dbReference type="GeneID" id="94192489"/>
<evidence type="ECO:0000256" key="13">
    <source>
        <dbReference type="SAM" id="SignalP"/>
    </source>
</evidence>
<keyword evidence="6 12" id="KW-1133">Transmembrane helix</keyword>
<keyword evidence="8 12" id="KW-0472">Membrane</keyword>
<keyword evidence="7" id="KW-0446">Lipid-binding</keyword>
<evidence type="ECO:0000256" key="12">
    <source>
        <dbReference type="SAM" id="Phobius"/>
    </source>
</evidence>
<dbReference type="EMBL" id="BPLF01000001">
    <property type="protein sequence ID" value="GIX61006.1"/>
    <property type="molecule type" value="Genomic_DNA"/>
</dbReference>
<dbReference type="InterPro" id="IPR018928">
    <property type="entry name" value="HAP2/GCS1_dom"/>
</dbReference>
<dbReference type="GO" id="GO:0005886">
    <property type="term" value="C:plasma membrane"/>
    <property type="evidence" value="ECO:0007669"/>
    <property type="project" value="UniProtKB-SubCell"/>
</dbReference>
<feature type="chain" id="PRO_5043607410" evidence="13">
    <location>
        <begin position="35"/>
        <end position="950"/>
    </location>
</feature>
<keyword evidence="9" id="KW-1015">Disulfide bond</keyword>
<evidence type="ECO:0000313" key="16">
    <source>
        <dbReference type="Proteomes" id="UP001497744"/>
    </source>
</evidence>
<dbReference type="GO" id="GO:0008289">
    <property type="term" value="F:lipid binding"/>
    <property type="evidence" value="ECO:0007669"/>
    <property type="project" value="UniProtKB-KW"/>
</dbReference>
<comment type="similarity">
    <text evidence="2">Belongs to the HAP2/GCS1 family.</text>
</comment>
<feature type="signal peptide" evidence="13">
    <location>
        <begin position="1"/>
        <end position="34"/>
    </location>
</feature>
<comment type="caution">
    <text evidence="15">The sequence shown here is derived from an EMBL/GenBank/DDBJ whole genome shotgun (WGS) entry which is preliminary data.</text>
</comment>
<dbReference type="AlphaFoldDB" id="A0AAV4LLY1"/>
<evidence type="ECO:0000256" key="10">
    <source>
        <dbReference type="ARBA" id="ARBA00023279"/>
    </source>
</evidence>
<protein>
    <submittedName>
        <fullName evidence="15">Male gamete fusion factor HAP2, putative</fullName>
    </submittedName>
</protein>
<dbReference type="PANTHER" id="PTHR31764:SF0">
    <property type="entry name" value="GENERATIVE CELL SPECIFIC-1_HAP2 DOMAIN-CONTAINING PROTEIN"/>
    <property type="match status" value="1"/>
</dbReference>
<proteinExistence type="inferred from homology"/>
<evidence type="ECO:0000256" key="1">
    <source>
        <dbReference type="ARBA" id="ARBA00004251"/>
    </source>
</evidence>
<evidence type="ECO:0000313" key="15">
    <source>
        <dbReference type="EMBL" id="GIX61006.1"/>
    </source>
</evidence>
<comment type="subcellular location">
    <subcellularLocation>
        <location evidence="1">Cell membrane</location>
        <topology evidence="1">Single-pass type I membrane protein</topology>
    </subcellularLocation>
</comment>
<evidence type="ECO:0000256" key="3">
    <source>
        <dbReference type="ARBA" id="ARBA00022475"/>
    </source>
</evidence>
<evidence type="ECO:0000256" key="5">
    <source>
        <dbReference type="ARBA" id="ARBA00022729"/>
    </source>
</evidence>
<sequence length="950" mass="105078">MPELAPRGTHPRPGRVVVCLLAWAVAAVCRQAAAVVISPVRQCIYKGNGDVGENDCVMRSHTYLDISGGGATGNYVLRRRDNPNSGLYIHLETSVTNITYRLKYLKDVPMMYKEHNYSRTYTQMQSNCDNCDALSLDVCSLEDKVPPQLKNQIDNKVCCICGKNVEDGSPRAKFNCSGLTAGFMIGTCVSMSCLEIVGPWYSVFSPTYPPQIHRRVFVDVYAFDGDEGVIPDVAKKGYYLSDEEEDMKYLKEPMYEKNHFKFTLAMNKRTAQNDDLDVFVEFKEQGWVDGNAPELLDKLIAIPSWPKSNKIVQGSSREFDCQQDDRPPHECDQGQETQCRMERCALNARAIEKDFFDTGGSTCDKIGVSVGTWGKEGRLCNSEKNSCIQNQLAWYLSERADMARLPRVYGAQPMLARKKLNKTKVKSTQSTYGAFDWSDEDEHIARAGSPGDHVSSVQAEEEEVDEWHDDDVVHSLAYVVRKADNMRIMLNTFDATVTQIVSESVGFIVSAKVDGPCKVADGSLCNIHITTNNVGEARASFSHRVSCVDTEETGKGEIARADELSIEIEPNDSAVVVMPLNLLAKASSDTIVCTVELLSALGKSLEDFKISVSLLKPAVTVGPDVRSYDQVTDTSKEKHVLKVGKLNIDHQCHCTGFAVACFFQNFGSCMRSAFDTYYMWFVLGITLTSLLVLLPVLIPVGRFVFSRVSAIRRAARLERARLEEERLAEAQREAARRPNSSFAEAPGAWPGAESHHSGSVLEHRGDVLPRLRARLDEEQRVLLRVRARALQRLRELLARAEQVHLVGHQHHDGLVRVGHADLVHPGGGMLQAGRRGDVEDDDGARRASVVDGCDTLEALLPRRIPNVELHGGLPGGGVVGRRSRCPVARSARRVSRALAARRGAAHGVREERGADGRVRAVRELAPRQPDREAGLADRGVTQQDCLVALP</sequence>
<dbReference type="Pfam" id="PF10699">
    <property type="entry name" value="HAP2-GCS1"/>
    <property type="match status" value="1"/>
</dbReference>
<feature type="region of interest" description="Disordered" evidence="11">
    <location>
        <begin position="731"/>
        <end position="758"/>
    </location>
</feature>
<reference evidence="15 16" key="1">
    <citation type="submission" date="2021-06" db="EMBL/GenBank/DDBJ databases">
        <title>Genome sequence of Babesia caballi.</title>
        <authorList>
            <person name="Yamagishi J."/>
            <person name="Kidaka T."/>
            <person name="Ochi A."/>
        </authorList>
    </citation>
    <scope>NUCLEOTIDE SEQUENCE [LARGE SCALE GENOMIC DNA]</scope>
    <source>
        <strain evidence="15">USDA-D6B2</strain>
    </source>
</reference>
<feature type="transmembrane region" description="Helical" evidence="12">
    <location>
        <begin position="677"/>
        <end position="705"/>
    </location>
</feature>
<evidence type="ECO:0000256" key="7">
    <source>
        <dbReference type="ARBA" id="ARBA00023121"/>
    </source>
</evidence>
<evidence type="ECO:0000256" key="11">
    <source>
        <dbReference type="SAM" id="MobiDB-lite"/>
    </source>
</evidence>
<evidence type="ECO:0000256" key="2">
    <source>
        <dbReference type="ARBA" id="ARBA00010929"/>
    </source>
</evidence>
<dbReference type="PANTHER" id="PTHR31764">
    <property type="entry name" value="PROTEIN HAPLESS 2"/>
    <property type="match status" value="1"/>
</dbReference>
<accession>A0AAV4LLY1</accession>
<evidence type="ECO:0000256" key="8">
    <source>
        <dbReference type="ARBA" id="ARBA00023136"/>
    </source>
</evidence>
<evidence type="ECO:0000256" key="6">
    <source>
        <dbReference type="ARBA" id="ARBA00022989"/>
    </source>
</evidence>
<keyword evidence="4 12" id="KW-0812">Transmembrane</keyword>
<evidence type="ECO:0000256" key="9">
    <source>
        <dbReference type="ARBA" id="ARBA00023157"/>
    </source>
</evidence>
<keyword evidence="16" id="KW-1185">Reference proteome</keyword>
<keyword evidence="5 13" id="KW-0732">Signal</keyword>
<dbReference type="InterPro" id="IPR040326">
    <property type="entry name" value="HAP2/GCS1"/>
</dbReference>
<feature type="domain" description="Generative cell specific-1/HAP2" evidence="14">
    <location>
        <begin position="88"/>
        <end position="666"/>
    </location>
</feature>
<evidence type="ECO:0000259" key="14">
    <source>
        <dbReference type="Pfam" id="PF10699"/>
    </source>
</evidence>
<organism evidence="15 16">
    <name type="scientific">Babesia caballi</name>
    <dbReference type="NCBI Taxonomy" id="5871"/>
    <lineage>
        <taxon>Eukaryota</taxon>
        <taxon>Sar</taxon>
        <taxon>Alveolata</taxon>
        <taxon>Apicomplexa</taxon>
        <taxon>Aconoidasida</taxon>
        <taxon>Piroplasmida</taxon>
        <taxon>Babesiidae</taxon>
        <taxon>Babesia</taxon>
    </lineage>
</organism>